<dbReference type="InterPro" id="IPR000914">
    <property type="entry name" value="SBP_5_dom"/>
</dbReference>
<evidence type="ECO:0000256" key="3">
    <source>
        <dbReference type="ARBA" id="ARBA00022448"/>
    </source>
</evidence>
<dbReference type="PANTHER" id="PTHR30290">
    <property type="entry name" value="PERIPLASMIC BINDING COMPONENT OF ABC TRANSPORTER"/>
    <property type="match status" value="1"/>
</dbReference>
<dbReference type="GO" id="GO:0043190">
    <property type="term" value="C:ATP-binding cassette (ABC) transporter complex"/>
    <property type="evidence" value="ECO:0007669"/>
    <property type="project" value="InterPro"/>
</dbReference>
<feature type="domain" description="Solute-binding protein family 5" evidence="6">
    <location>
        <begin position="93"/>
        <end position="461"/>
    </location>
</feature>
<evidence type="ECO:0000256" key="4">
    <source>
        <dbReference type="ARBA" id="ARBA00022729"/>
    </source>
</evidence>
<evidence type="ECO:0000256" key="5">
    <source>
        <dbReference type="SAM" id="SignalP"/>
    </source>
</evidence>
<dbReference type="RefSeq" id="WP_208098152.1">
    <property type="nucleotide sequence ID" value="NZ_JAGDYM010000011.1"/>
</dbReference>
<evidence type="ECO:0000313" key="7">
    <source>
        <dbReference type="EMBL" id="MBO1902390.1"/>
    </source>
</evidence>
<protein>
    <submittedName>
        <fullName evidence="7">ABC transporter substrate-binding protein</fullName>
    </submittedName>
</protein>
<dbReference type="InterPro" id="IPR039424">
    <property type="entry name" value="SBP_5"/>
</dbReference>
<evidence type="ECO:0000256" key="1">
    <source>
        <dbReference type="ARBA" id="ARBA00004196"/>
    </source>
</evidence>
<evidence type="ECO:0000259" key="6">
    <source>
        <dbReference type="Pfam" id="PF00496"/>
    </source>
</evidence>
<keyword evidence="3" id="KW-0813">Transport</keyword>
<dbReference type="PIRSF" id="PIRSF002741">
    <property type="entry name" value="MppA"/>
    <property type="match status" value="1"/>
</dbReference>
<dbReference type="SUPFAM" id="SSF53850">
    <property type="entry name" value="Periplasmic binding protein-like II"/>
    <property type="match status" value="1"/>
</dbReference>
<evidence type="ECO:0000313" key="8">
    <source>
        <dbReference type="Proteomes" id="UP000664382"/>
    </source>
</evidence>
<comment type="caution">
    <text evidence="7">The sequence shown here is derived from an EMBL/GenBank/DDBJ whole genome shotgun (WGS) entry which is preliminary data.</text>
</comment>
<dbReference type="Gene3D" id="3.10.105.10">
    <property type="entry name" value="Dipeptide-binding Protein, Domain 3"/>
    <property type="match status" value="1"/>
</dbReference>
<accession>A0A939MLD7</accession>
<dbReference type="GO" id="GO:1904680">
    <property type="term" value="F:peptide transmembrane transporter activity"/>
    <property type="evidence" value="ECO:0007669"/>
    <property type="project" value="TreeGrafter"/>
</dbReference>
<dbReference type="AlphaFoldDB" id="A0A939MLD7"/>
<comment type="subcellular location">
    <subcellularLocation>
        <location evidence="1">Cell envelope</location>
    </subcellularLocation>
</comment>
<dbReference type="GO" id="GO:0015833">
    <property type="term" value="P:peptide transport"/>
    <property type="evidence" value="ECO:0007669"/>
    <property type="project" value="TreeGrafter"/>
</dbReference>
<keyword evidence="8" id="KW-1185">Reference proteome</keyword>
<dbReference type="PANTHER" id="PTHR30290:SF10">
    <property type="entry name" value="PERIPLASMIC OLIGOPEPTIDE-BINDING PROTEIN-RELATED"/>
    <property type="match status" value="1"/>
</dbReference>
<dbReference type="EMBL" id="JAGDYM010000011">
    <property type="protein sequence ID" value="MBO1902390.1"/>
    <property type="molecule type" value="Genomic_DNA"/>
</dbReference>
<dbReference type="PROSITE" id="PS51257">
    <property type="entry name" value="PROKAR_LIPOPROTEIN"/>
    <property type="match status" value="1"/>
</dbReference>
<sequence length="528" mass="56556">MKTVTPASRLSAITAALTGAALLLTACASPSQSDENADTGALVVDTATAPSTFDPAIACNLVDISLLSDLYQTLVTYEVDDSDPSAAVQDQNEIVPALAEEWEVSDDGLTYTFTLQEGVEFPSGAPVDAEAVLYSWNRAFDLGGCGAYFLSSGKSESPIDEITAPDDRTVVVTLTERANNFLPALTNVNTGIIDRTVLEAEGGDTAEDQSTWLATHSAGSGPYTLESYSAGERAVYTANPAYSGSAPISDRVEINFISDDASLLLRARNSTADVTLGLSKQAVSSLEGDENVRIVSTPAPQWTKFDFPLAHAPFDDVRVREALSYAVPYQEILDKVAFGYGATYFGPYPPEFSAYDETIGAPREEDLARARELLDEAGIDTPVELPVYIRSGQTDQENVATILQSAWKDLGIELDVQILTASAYQEAISSDVVDYALIGTDGPAVVDPEWLLSYDYTSNEAANDLLAEAADTADEAARQELWNEIAELWIADVPRIPLYAQDDVVVVGADLSSFASGQSNTLFHLWGK</sequence>
<reference evidence="7" key="1">
    <citation type="submission" date="2021-03" db="EMBL/GenBank/DDBJ databases">
        <title>Leucobacter chromiisoli sp. nov., isolated from chromium-containing soil of chemical plant.</title>
        <authorList>
            <person name="Xu Z."/>
        </authorList>
    </citation>
    <scope>NUCLEOTIDE SEQUENCE</scope>
    <source>
        <strain evidence="7">S27</strain>
    </source>
</reference>
<keyword evidence="4 5" id="KW-0732">Signal</keyword>
<name>A0A939MLD7_9MICO</name>
<feature type="chain" id="PRO_5039192256" evidence="5">
    <location>
        <begin position="29"/>
        <end position="528"/>
    </location>
</feature>
<dbReference type="Pfam" id="PF00496">
    <property type="entry name" value="SBP_bac_5"/>
    <property type="match status" value="1"/>
</dbReference>
<dbReference type="Gene3D" id="3.40.190.10">
    <property type="entry name" value="Periplasmic binding protein-like II"/>
    <property type="match status" value="1"/>
</dbReference>
<dbReference type="GO" id="GO:0042597">
    <property type="term" value="C:periplasmic space"/>
    <property type="evidence" value="ECO:0007669"/>
    <property type="project" value="UniProtKB-ARBA"/>
</dbReference>
<feature type="signal peptide" evidence="5">
    <location>
        <begin position="1"/>
        <end position="28"/>
    </location>
</feature>
<evidence type="ECO:0000256" key="2">
    <source>
        <dbReference type="ARBA" id="ARBA00005695"/>
    </source>
</evidence>
<dbReference type="InterPro" id="IPR030678">
    <property type="entry name" value="Peptide/Ni-bd"/>
</dbReference>
<dbReference type="CDD" id="cd08512">
    <property type="entry name" value="PBP2_NikA_DppA_OppA_like_7"/>
    <property type="match status" value="1"/>
</dbReference>
<organism evidence="7 8">
    <name type="scientific">Leucobacter weissii</name>
    <dbReference type="NCBI Taxonomy" id="1983706"/>
    <lineage>
        <taxon>Bacteria</taxon>
        <taxon>Bacillati</taxon>
        <taxon>Actinomycetota</taxon>
        <taxon>Actinomycetes</taxon>
        <taxon>Micrococcales</taxon>
        <taxon>Microbacteriaceae</taxon>
        <taxon>Leucobacter</taxon>
    </lineage>
</organism>
<proteinExistence type="inferred from homology"/>
<gene>
    <name evidence="7" type="ORF">J4H92_10570</name>
</gene>
<comment type="similarity">
    <text evidence="2">Belongs to the bacterial solute-binding protein 5 family.</text>
</comment>
<dbReference type="Proteomes" id="UP000664382">
    <property type="component" value="Unassembled WGS sequence"/>
</dbReference>
<dbReference type="GO" id="GO:0030313">
    <property type="term" value="C:cell envelope"/>
    <property type="evidence" value="ECO:0007669"/>
    <property type="project" value="UniProtKB-SubCell"/>
</dbReference>